<feature type="domain" description="SURP motif" evidence="8">
    <location>
        <begin position="411"/>
        <end position="453"/>
    </location>
</feature>
<dbReference type="GO" id="GO:0006397">
    <property type="term" value="P:mRNA processing"/>
    <property type="evidence" value="ECO:0007669"/>
    <property type="project" value="UniProtKB-KW"/>
</dbReference>
<protein>
    <recommendedName>
        <fullName evidence="8">SURP motif domain-containing protein</fullName>
    </recommendedName>
</protein>
<feature type="region of interest" description="Disordered" evidence="7">
    <location>
        <begin position="465"/>
        <end position="497"/>
    </location>
</feature>
<dbReference type="PANTHER" id="PTHR13384">
    <property type="entry name" value="G PATCH DOMAIN-CONTAINING PROTEIN 1"/>
    <property type="match status" value="1"/>
</dbReference>
<evidence type="ECO:0000256" key="6">
    <source>
        <dbReference type="ARBA" id="ARBA00023242"/>
    </source>
</evidence>
<dbReference type="PROSITE" id="PS50128">
    <property type="entry name" value="SURP"/>
    <property type="match status" value="1"/>
</dbReference>
<feature type="region of interest" description="Disordered" evidence="7">
    <location>
        <begin position="205"/>
        <end position="238"/>
    </location>
</feature>
<evidence type="ECO:0000313" key="10">
    <source>
        <dbReference type="Proteomes" id="UP000027138"/>
    </source>
</evidence>
<keyword evidence="6" id="KW-0539">Nucleus</keyword>
<evidence type="ECO:0000259" key="8">
    <source>
        <dbReference type="PROSITE" id="PS50128"/>
    </source>
</evidence>
<keyword evidence="4" id="KW-0694">RNA-binding</keyword>
<feature type="compositionally biased region" description="Polar residues" evidence="7">
    <location>
        <begin position="222"/>
        <end position="237"/>
    </location>
</feature>
<dbReference type="Gene3D" id="1.10.10.790">
    <property type="entry name" value="Surp module"/>
    <property type="match status" value="1"/>
</dbReference>
<dbReference type="EMBL" id="KK920209">
    <property type="protein sequence ID" value="KDP20065.1"/>
    <property type="molecule type" value="Genomic_DNA"/>
</dbReference>
<keyword evidence="3" id="KW-0507">mRNA processing</keyword>
<organism evidence="9 10">
    <name type="scientific">Jatropha curcas</name>
    <name type="common">Barbados nut</name>
    <dbReference type="NCBI Taxonomy" id="180498"/>
    <lineage>
        <taxon>Eukaryota</taxon>
        <taxon>Viridiplantae</taxon>
        <taxon>Streptophyta</taxon>
        <taxon>Embryophyta</taxon>
        <taxon>Tracheophyta</taxon>
        <taxon>Spermatophyta</taxon>
        <taxon>Magnoliopsida</taxon>
        <taxon>eudicotyledons</taxon>
        <taxon>Gunneridae</taxon>
        <taxon>Pentapetalae</taxon>
        <taxon>rosids</taxon>
        <taxon>fabids</taxon>
        <taxon>Malpighiales</taxon>
        <taxon>Euphorbiaceae</taxon>
        <taxon>Crotonoideae</taxon>
        <taxon>Jatropheae</taxon>
        <taxon>Jatropha</taxon>
    </lineage>
</organism>
<feature type="compositionally biased region" description="Low complexity" evidence="7">
    <location>
        <begin position="921"/>
        <end position="935"/>
    </location>
</feature>
<dbReference type="GO" id="GO:0003723">
    <property type="term" value="F:RNA binding"/>
    <property type="evidence" value="ECO:0007669"/>
    <property type="project" value="UniProtKB-KW"/>
</dbReference>
<dbReference type="AlphaFoldDB" id="A0A067JJA6"/>
<feature type="region of interest" description="Disordered" evidence="7">
    <location>
        <begin position="790"/>
        <end position="993"/>
    </location>
</feature>
<reference evidence="9 10" key="1">
    <citation type="journal article" date="2014" name="PLoS ONE">
        <title>Global Analysis of Gene Expression Profiles in Physic Nut (Jatropha curcas L.) Seedlings Exposed to Salt Stress.</title>
        <authorList>
            <person name="Zhang L."/>
            <person name="Zhang C."/>
            <person name="Wu P."/>
            <person name="Chen Y."/>
            <person name="Li M."/>
            <person name="Jiang H."/>
            <person name="Wu G."/>
        </authorList>
    </citation>
    <scope>NUCLEOTIDE SEQUENCE [LARGE SCALE GENOMIC DNA]</scope>
    <source>
        <strain evidence="10">cv. GZQX0401</strain>
        <tissue evidence="9">Young leaves</tissue>
    </source>
</reference>
<evidence type="ECO:0000256" key="4">
    <source>
        <dbReference type="ARBA" id="ARBA00022884"/>
    </source>
</evidence>
<evidence type="ECO:0000256" key="3">
    <source>
        <dbReference type="ARBA" id="ARBA00022664"/>
    </source>
</evidence>
<evidence type="ECO:0000313" key="9">
    <source>
        <dbReference type="EMBL" id="KDP20065.1"/>
    </source>
</evidence>
<evidence type="ECO:0000256" key="5">
    <source>
        <dbReference type="ARBA" id="ARBA00023158"/>
    </source>
</evidence>
<dbReference type="FunFam" id="1.10.10.790:FF:000012">
    <property type="entry name" value="G patch domain-containing protein TGH"/>
    <property type="match status" value="1"/>
</dbReference>
<dbReference type="InterPro" id="IPR035967">
    <property type="entry name" value="SWAP/Surp_sf"/>
</dbReference>
<dbReference type="GO" id="GO:0031047">
    <property type="term" value="P:regulatory ncRNA-mediated gene silencing"/>
    <property type="evidence" value="ECO:0007669"/>
    <property type="project" value="UniProtKB-KW"/>
</dbReference>
<feature type="compositionally biased region" description="Basic and acidic residues" evidence="7">
    <location>
        <begin position="131"/>
        <end position="140"/>
    </location>
</feature>
<feature type="region of interest" description="Disordered" evidence="7">
    <location>
        <begin position="131"/>
        <end position="152"/>
    </location>
</feature>
<accession>A0A067JJA6</accession>
<sequence>MDMDEEDFVFYGTPIEREEELTSRKKKAVAEASGHLRTLPSWKQEVRDEEGRRRFHGAFTGGFSAGYYNTAGSKEGWTPQSFTSSRKNRAEFKQQSILNFLDDDEKDELEGRSLGTSSEFDTFGFTAAEYARKQAEKEQQQRPSAIPGPVPDELVLPAAESIGIKLLLKMGWRHGHSIKDSHANSLYDARREARKAFLAFSSDDAKEHLADSEPGEDDPGSLEQSVSDGVQTSQSTPVFVLNPKQDLYGLGYDPYKHAPEFREKKRSRVSDSRGSGNRKALLKRDDLFGFKSGKAAPGFGIGALEEYDAEDEDVYATAYDLEETYVQEVEEPSRSSTDHKPKLVWKEQGVLSGFRIASNTDYQLERFQPPAIPEDFVPHHKFPSPLESDNKQTVPAPPEVAPPVDNNMKLLIEGVATLVARCGQLFEDLSREKNKSNPLFSFLNGGNGQDYYARKLWEERQKRNDLKHPILDGKSSPSVQKMTAESRGKILGEKPLERSSKDLSSSVVSADVNLQFNLSDTFTKPASFGEFPEVAKPFKDDPAKQERFERFLKEKHQGGLRSVNSAGASHMSEAARARERLDFEFAAEAIEKGKWNKEDKLSIQQFLEFSASGGMQFTSAGLEPGRDTHAEDPAKKKIYPKREEFQWRPLPVLCKRFDLIDPYMGKPPPPPRMRSKMDSLIFTSDSVKATKLEETVTANRDQFSALQSDMQQIRKIVDDEEKEVEVEVENVERPVDLYKAIFSDDSDDEVETLAVNKAEDSEKKVEVAHTTLNRLIAGDFLESLGKELGLEVPPDMPYSTNKTKISASKKESALADSENTPSANTNNQPSRAEEVVHPQESTKGTDSQKNESGHGNPLNISSKYAELGPSDDNIPGKLELEKIVQEDRKAKSPPSNRRKPTSSSSDDERSRKRSRRHRYSSSDSYSDSSSDNQSRYHSRSKGRRKGSSHEKKSSSRKHSKHHKHRSRDSPSRSHFGSEKDRSGSKREKRKWRD</sequence>
<evidence type="ECO:0000256" key="2">
    <source>
        <dbReference type="ARBA" id="ARBA00022604"/>
    </source>
</evidence>
<dbReference type="SMART" id="SM00648">
    <property type="entry name" value="SWAP"/>
    <property type="match status" value="1"/>
</dbReference>
<dbReference type="Pfam" id="PF07713">
    <property type="entry name" value="DUF1604"/>
    <property type="match status" value="1"/>
</dbReference>
<comment type="subcellular location">
    <subcellularLocation>
        <location evidence="1">Nucleus</location>
    </subcellularLocation>
</comment>
<feature type="compositionally biased region" description="Basic and acidic residues" evidence="7">
    <location>
        <begin position="967"/>
        <end position="985"/>
    </location>
</feature>
<dbReference type="PANTHER" id="PTHR13384:SF19">
    <property type="entry name" value="G PATCH DOMAIN-CONTAINING PROTEIN 1"/>
    <property type="match status" value="1"/>
</dbReference>
<dbReference type="InterPro" id="IPR000061">
    <property type="entry name" value="Surp"/>
</dbReference>
<keyword evidence="2" id="KW-0341">Growth regulation</keyword>
<proteinExistence type="predicted"/>
<dbReference type="GO" id="GO:0005634">
    <property type="term" value="C:nucleus"/>
    <property type="evidence" value="ECO:0007669"/>
    <property type="project" value="UniProtKB-SubCell"/>
</dbReference>
<dbReference type="STRING" id="180498.A0A067JJA6"/>
<feature type="compositionally biased region" description="Polar residues" evidence="7">
    <location>
        <begin position="817"/>
        <end position="830"/>
    </location>
</feature>
<dbReference type="OrthoDB" id="20507at2759"/>
<dbReference type="InterPro" id="IPR011666">
    <property type="entry name" value="DUF1604"/>
</dbReference>
<feature type="compositionally biased region" description="Basic residues" evidence="7">
    <location>
        <begin position="954"/>
        <end position="966"/>
    </location>
</feature>
<dbReference type="Pfam" id="PF26093">
    <property type="entry name" value="HTH_TGH"/>
    <property type="match status" value="1"/>
</dbReference>
<keyword evidence="10" id="KW-1185">Reference proteome</keyword>
<keyword evidence="5" id="KW-0943">RNA-mediated gene silencing</keyword>
<evidence type="ECO:0000256" key="1">
    <source>
        <dbReference type="ARBA" id="ARBA00004123"/>
    </source>
</evidence>
<dbReference type="SUPFAM" id="SSF109905">
    <property type="entry name" value="Surp module (SWAP domain)"/>
    <property type="match status" value="1"/>
</dbReference>
<dbReference type="KEGG" id="jcu:105650629"/>
<dbReference type="Proteomes" id="UP000027138">
    <property type="component" value="Unassembled WGS sequence"/>
</dbReference>
<feature type="compositionally biased region" description="Basic residues" evidence="7">
    <location>
        <begin position="936"/>
        <end position="946"/>
    </location>
</feature>
<feature type="compositionally biased region" description="Basic and acidic residues" evidence="7">
    <location>
        <begin position="878"/>
        <end position="890"/>
    </location>
</feature>
<gene>
    <name evidence="9" type="ORF">JCGZ_05834</name>
</gene>
<evidence type="ECO:0000256" key="7">
    <source>
        <dbReference type="SAM" id="MobiDB-lite"/>
    </source>
</evidence>
<dbReference type="Pfam" id="PF01805">
    <property type="entry name" value="Surp"/>
    <property type="match status" value="1"/>
</dbReference>
<name>A0A067JJA6_JATCU</name>
<feature type="compositionally biased region" description="Basic and acidic residues" evidence="7">
    <location>
        <begin position="484"/>
        <end position="497"/>
    </location>
</feature>